<keyword evidence="1 3" id="KW-0420">Kringle</keyword>
<organism evidence="8 9">
    <name type="scientific">Ridgeia piscesae</name>
    <name type="common">Tubeworm</name>
    <dbReference type="NCBI Taxonomy" id="27915"/>
    <lineage>
        <taxon>Eukaryota</taxon>
        <taxon>Metazoa</taxon>
        <taxon>Spiralia</taxon>
        <taxon>Lophotrochozoa</taxon>
        <taxon>Annelida</taxon>
        <taxon>Polychaeta</taxon>
        <taxon>Sedentaria</taxon>
        <taxon>Canalipalpata</taxon>
        <taxon>Sabellida</taxon>
        <taxon>Siboglinidae</taxon>
        <taxon>Ridgeia</taxon>
    </lineage>
</organism>
<dbReference type="SUPFAM" id="SSF57440">
    <property type="entry name" value="Kringle-like"/>
    <property type="match status" value="1"/>
</dbReference>
<evidence type="ECO:0000313" key="8">
    <source>
        <dbReference type="EMBL" id="KAK2183034.1"/>
    </source>
</evidence>
<dbReference type="InterPro" id="IPR018056">
    <property type="entry name" value="Kringle_CS"/>
</dbReference>
<name>A0AAD9L456_RIDPI</name>
<keyword evidence="5" id="KW-0472">Membrane</keyword>
<feature type="region of interest" description="Disordered" evidence="4">
    <location>
        <begin position="520"/>
        <end position="560"/>
    </location>
</feature>
<dbReference type="EMBL" id="JAODUO010000326">
    <property type="protein sequence ID" value="KAK2183034.1"/>
    <property type="molecule type" value="Genomic_DNA"/>
</dbReference>
<keyword evidence="6" id="KW-0732">Signal</keyword>
<comment type="caution">
    <text evidence="3">Lacks conserved residue(s) required for the propagation of feature annotation.</text>
</comment>
<dbReference type="PROSITE" id="PS50070">
    <property type="entry name" value="KRINGLE_2"/>
    <property type="match status" value="1"/>
</dbReference>
<evidence type="ECO:0000256" key="2">
    <source>
        <dbReference type="ARBA" id="ARBA00023157"/>
    </source>
</evidence>
<feature type="signal peptide" evidence="6">
    <location>
        <begin position="1"/>
        <end position="21"/>
    </location>
</feature>
<evidence type="ECO:0000313" key="9">
    <source>
        <dbReference type="Proteomes" id="UP001209878"/>
    </source>
</evidence>
<feature type="domain" description="Kringle" evidence="7">
    <location>
        <begin position="206"/>
        <end position="262"/>
    </location>
</feature>
<dbReference type="Gene3D" id="2.60.120.260">
    <property type="entry name" value="Galactose-binding domain-like"/>
    <property type="match status" value="2"/>
</dbReference>
<dbReference type="InterPro" id="IPR000001">
    <property type="entry name" value="Kringle"/>
</dbReference>
<comment type="caution">
    <text evidence="8">The sequence shown here is derived from an EMBL/GenBank/DDBJ whole genome shotgun (WGS) entry which is preliminary data.</text>
</comment>
<evidence type="ECO:0000256" key="5">
    <source>
        <dbReference type="SAM" id="Phobius"/>
    </source>
</evidence>
<evidence type="ECO:0000256" key="1">
    <source>
        <dbReference type="ARBA" id="ARBA00022572"/>
    </source>
</evidence>
<feature type="compositionally biased region" description="Polar residues" evidence="4">
    <location>
        <begin position="520"/>
        <end position="532"/>
    </location>
</feature>
<evidence type="ECO:0000259" key="7">
    <source>
        <dbReference type="PROSITE" id="PS50070"/>
    </source>
</evidence>
<dbReference type="InterPro" id="IPR051941">
    <property type="entry name" value="BG_Antigen-Binding_Lectin"/>
</dbReference>
<keyword evidence="2" id="KW-1015">Disulfide bond</keyword>
<dbReference type="PROSITE" id="PS00021">
    <property type="entry name" value="KRINGLE_1"/>
    <property type="match status" value="1"/>
</dbReference>
<dbReference type="InterPro" id="IPR038178">
    <property type="entry name" value="Kringle_sf"/>
</dbReference>
<proteinExistence type="predicted"/>
<keyword evidence="5" id="KW-0812">Transmembrane</keyword>
<feature type="chain" id="PRO_5041922288" description="Kringle domain-containing protein" evidence="6">
    <location>
        <begin position="22"/>
        <end position="560"/>
    </location>
</feature>
<feature type="compositionally biased region" description="Basic and acidic residues" evidence="4">
    <location>
        <begin position="550"/>
        <end position="560"/>
    </location>
</feature>
<dbReference type="Gene3D" id="2.40.20.10">
    <property type="entry name" value="Plasminogen Kringle 4"/>
    <property type="match status" value="1"/>
</dbReference>
<feature type="transmembrane region" description="Helical" evidence="5">
    <location>
        <begin position="487"/>
        <end position="509"/>
    </location>
</feature>
<dbReference type="SMART" id="SM00130">
    <property type="entry name" value="KR"/>
    <property type="match status" value="1"/>
</dbReference>
<evidence type="ECO:0000256" key="3">
    <source>
        <dbReference type="PROSITE-ProRule" id="PRU00121"/>
    </source>
</evidence>
<reference evidence="8" key="1">
    <citation type="journal article" date="2023" name="Mol. Biol. Evol.">
        <title>Third-Generation Sequencing Reveals the Adaptive Role of the Epigenome in Three Deep-Sea Polychaetes.</title>
        <authorList>
            <person name="Perez M."/>
            <person name="Aroh O."/>
            <person name="Sun Y."/>
            <person name="Lan Y."/>
            <person name="Juniper S.K."/>
            <person name="Young C.R."/>
            <person name="Angers B."/>
            <person name="Qian P.Y."/>
        </authorList>
    </citation>
    <scope>NUCLEOTIDE SEQUENCE</scope>
    <source>
        <strain evidence="8">R07B-5</strain>
    </source>
</reference>
<dbReference type="InterPro" id="IPR013806">
    <property type="entry name" value="Kringle-like"/>
</dbReference>
<dbReference type="SUPFAM" id="SSF49785">
    <property type="entry name" value="Galactose-binding domain-like"/>
    <property type="match status" value="1"/>
</dbReference>
<sequence length="560" mass="61075">MLQVVLVGLLVTLVAERGVSGKKLYSALWTRSEAYRVESGPHFIHVHIFSAAGPPCRFDNSSTSRGTCVFPCRCTDGCDQVTGRCLHGGQCSDGHPRGYMWSGPACQIGNVAFHKTASQSTAKWNERYPASKAVDGSIDRSYQHCAVPMGVRGADAWWKVNLGEHYKISRVIIYNGKKGSACYYDDEMGKYYKGWTSVGYKNGSCTCIPWTDQTRKPDSWFPDGSRSAAGHYCRNPDKDARPWCYCNTYPIWGYCRVNHSVCDNRRFGVNCEKECHCKDENENCQNNSPKGRCNSGCAPHFTGPTCQECVDGHFGVFCDGTCHCSSGSCDNTTGHCPSGCATGWSGDNCQTDERRLSAFTLSVGNSSDMNDHTQCASHNGAVAAGATVNESCSATGRYLSIRVNGEDDTITLCEVIVIGHRYIPCMYCPSTSTCNDVIGCDACAPGKQPPDCVQAFIETQHFFEGATPVQTTGRAAESSATLGTGTWVGIAVGMLLLGMAIMALILLGIPKIRQCKSNVDSQRQDTEMTPTQQKDEAFEDAQGYVIPPKRSQEQEGRRVY</sequence>
<keyword evidence="9" id="KW-1185">Reference proteome</keyword>
<dbReference type="PANTHER" id="PTHR45713">
    <property type="entry name" value="FTP DOMAIN-CONTAINING PROTEIN"/>
    <property type="match status" value="1"/>
</dbReference>
<evidence type="ECO:0000256" key="6">
    <source>
        <dbReference type="SAM" id="SignalP"/>
    </source>
</evidence>
<evidence type="ECO:0000256" key="4">
    <source>
        <dbReference type="SAM" id="MobiDB-lite"/>
    </source>
</evidence>
<gene>
    <name evidence="8" type="ORF">NP493_326g00039</name>
</gene>
<dbReference type="InterPro" id="IPR008979">
    <property type="entry name" value="Galactose-bd-like_sf"/>
</dbReference>
<accession>A0AAD9L456</accession>
<protein>
    <recommendedName>
        <fullName evidence="7">Kringle domain-containing protein</fullName>
    </recommendedName>
</protein>
<dbReference type="Proteomes" id="UP001209878">
    <property type="component" value="Unassembled WGS sequence"/>
</dbReference>
<keyword evidence="5" id="KW-1133">Transmembrane helix</keyword>
<dbReference type="AlphaFoldDB" id="A0AAD9L456"/>
<dbReference type="PANTHER" id="PTHR45713:SF6">
    <property type="entry name" value="F5_8 TYPE C DOMAIN-CONTAINING PROTEIN"/>
    <property type="match status" value="1"/>
</dbReference>